<proteinExistence type="predicted"/>
<sequence>MEEQFCGRAPHPGQCQGSWLLDVLSFAWAAVKGRGHGGSASLAVFLAAKKTPRFPPCQEYEWKKGVSVLPVATCGIFPATTTTAAFFLEREKGATFFLRRPAASFHSTDTAATRGVFFTALCFLEHEKGATVLPAAAATRGVFFATQLLLPLCVSLRRAGERRQPSFPWLPQLVASFHDVPLRHIV</sequence>
<organism evidence="1 2">
    <name type="scientific">Pleurodeles waltl</name>
    <name type="common">Iberian ribbed newt</name>
    <dbReference type="NCBI Taxonomy" id="8319"/>
    <lineage>
        <taxon>Eukaryota</taxon>
        <taxon>Metazoa</taxon>
        <taxon>Chordata</taxon>
        <taxon>Craniata</taxon>
        <taxon>Vertebrata</taxon>
        <taxon>Euteleostomi</taxon>
        <taxon>Amphibia</taxon>
        <taxon>Batrachia</taxon>
        <taxon>Caudata</taxon>
        <taxon>Salamandroidea</taxon>
        <taxon>Salamandridae</taxon>
        <taxon>Pleurodelinae</taxon>
        <taxon>Pleurodeles</taxon>
    </lineage>
</organism>
<dbReference type="EMBL" id="JANPWB010000011">
    <property type="protein sequence ID" value="KAJ1124759.1"/>
    <property type="molecule type" value="Genomic_DNA"/>
</dbReference>
<evidence type="ECO:0008006" key="3">
    <source>
        <dbReference type="Google" id="ProtNLM"/>
    </source>
</evidence>
<protein>
    <recommendedName>
        <fullName evidence="3">Transmembrane protein</fullName>
    </recommendedName>
</protein>
<gene>
    <name evidence="1" type="ORF">NDU88_003208</name>
</gene>
<evidence type="ECO:0000313" key="1">
    <source>
        <dbReference type="EMBL" id="KAJ1124759.1"/>
    </source>
</evidence>
<evidence type="ECO:0000313" key="2">
    <source>
        <dbReference type="Proteomes" id="UP001066276"/>
    </source>
</evidence>
<reference evidence="1" key="1">
    <citation type="journal article" date="2022" name="bioRxiv">
        <title>Sequencing and chromosome-scale assembly of the giantPleurodeles waltlgenome.</title>
        <authorList>
            <person name="Brown T."/>
            <person name="Elewa A."/>
            <person name="Iarovenko S."/>
            <person name="Subramanian E."/>
            <person name="Araus A.J."/>
            <person name="Petzold A."/>
            <person name="Susuki M."/>
            <person name="Suzuki K.-i.T."/>
            <person name="Hayashi T."/>
            <person name="Toyoda A."/>
            <person name="Oliveira C."/>
            <person name="Osipova E."/>
            <person name="Leigh N.D."/>
            <person name="Simon A."/>
            <person name="Yun M.H."/>
        </authorList>
    </citation>
    <scope>NUCLEOTIDE SEQUENCE</scope>
    <source>
        <strain evidence="1">20211129_DDA</strain>
        <tissue evidence="1">Liver</tissue>
    </source>
</reference>
<keyword evidence="2" id="KW-1185">Reference proteome</keyword>
<accession>A0AAV7PD55</accession>
<comment type="caution">
    <text evidence="1">The sequence shown here is derived from an EMBL/GenBank/DDBJ whole genome shotgun (WGS) entry which is preliminary data.</text>
</comment>
<name>A0AAV7PD55_PLEWA</name>
<dbReference type="AlphaFoldDB" id="A0AAV7PD55"/>
<dbReference type="Proteomes" id="UP001066276">
    <property type="component" value="Chromosome 7"/>
</dbReference>